<evidence type="ECO:0000259" key="5">
    <source>
        <dbReference type="Pfam" id="PF02347"/>
    </source>
</evidence>
<dbReference type="GO" id="GO:0004375">
    <property type="term" value="F:glycine dehydrogenase (decarboxylating) activity"/>
    <property type="evidence" value="ECO:0007669"/>
    <property type="project" value="UniProtKB-EC"/>
</dbReference>
<dbReference type="Gene3D" id="3.40.640.10">
    <property type="entry name" value="Type I PLP-dependent aspartate aminotransferase-like (Major domain)"/>
    <property type="match status" value="1"/>
</dbReference>
<keyword evidence="2 4" id="KW-0560">Oxidoreductase</keyword>
<dbReference type="NCBIfam" id="NF001696">
    <property type="entry name" value="PRK00451.1"/>
    <property type="match status" value="1"/>
</dbReference>
<dbReference type="InterPro" id="IPR015421">
    <property type="entry name" value="PyrdxlP-dep_Trfase_major"/>
</dbReference>
<feature type="domain" description="Glycine cleavage system P-protein N-terminal" evidence="5">
    <location>
        <begin position="2"/>
        <end position="443"/>
    </location>
</feature>
<dbReference type="InterPro" id="IPR049315">
    <property type="entry name" value="GDC-P_N"/>
</dbReference>
<evidence type="ECO:0000256" key="2">
    <source>
        <dbReference type="ARBA" id="ARBA00023002"/>
    </source>
</evidence>
<reference evidence="6 7" key="1">
    <citation type="submission" date="2017-06" db="EMBL/GenBank/DDBJ databases">
        <title>Draft genome sequence of anaerobic fermentative bacterium Anaeromicrobium sediminis DY2726D isolated from West Pacific Ocean sediments.</title>
        <authorList>
            <person name="Zeng X."/>
        </authorList>
    </citation>
    <scope>NUCLEOTIDE SEQUENCE [LARGE SCALE GENOMIC DNA]</scope>
    <source>
        <strain evidence="6 7">DY2726D</strain>
    </source>
</reference>
<evidence type="ECO:0000256" key="1">
    <source>
        <dbReference type="ARBA" id="ARBA00003788"/>
    </source>
</evidence>
<comment type="caution">
    <text evidence="6">The sequence shown here is derived from an EMBL/GenBank/DDBJ whole genome shotgun (WGS) entry which is preliminary data.</text>
</comment>
<dbReference type="Gene3D" id="3.90.1150.10">
    <property type="entry name" value="Aspartate Aminotransferase, domain 1"/>
    <property type="match status" value="1"/>
</dbReference>
<dbReference type="EC" id="1.4.4.2" evidence="4"/>
<comment type="catalytic activity">
    <reaction evidence="3 4">
        <text>N(6)-[(R)-lipoyl]-L-lysyl-[glycine-cleavage complex H protein] + glycine + H(+) = N(6)-[(R)-S(8)-aminomethyldihydrolipoyl]-L-lysyl-[glycine-cleavage complex H protein] + CO2</text>
        <dbReference type="Rhea" id="RHEA:24304"/>
        <dbReference type="Rhea" id="RHEA-COMP:10494"/>
        <dbReference type="Rhea" id="RHEA-COMP:10495"/>
        <dbReference type="ChEBI" id="CHEBI:15378"/>
        <dbReference type="ChEBI" id="CHEBI:16526"/>
        <dbReference type="ChEBI" id="CHEBI:57305"/>
        <dbReference type="ChEBI" id="CHEBI:83099"/>
        <dbReference type="ChEBI" id="CHEBI:83143"/>
        <dbReference type="EC" id="1.4.4.2"/>
    </reaction>
</comment>
<comment type="function">
    <text evidence="1 4">The glycine cleavage system catalyzes the degradation of glycine. The P protein binds the alpha-amino group of glycine through its pyridoxal phosphate cofactor; CO(2) is released and the remaining methylamine moiety is then transferred to the lipoamide cofactor of the H protein.</text>
</comment>
<sequence length="446" mass="49622">MHRYIANTEADRKYMLNEINAESIDDLFSDIPEELKLGRELNLKEGMSEIEIFNHMNEIASKNKSINDLTCFLGAGAYDHYIPTIIKHMVLRSEFFTAYTPYQPEISQGTLQAIFEYQTMISDLTGMDVSNASMYDGATACAEAAIMACANTRRKSVLVSKTVNPETRKVLNTYMKYRNLEVIEVDMTDGVTDLEHLKSLVSKETAGVIIQSPNFFGIIEDYSKAGEIVHANKGLLITSVDPMSLAILKNPGSQGADIVVGDAQCFGNGLNLGGPYLGFMATKSKLARKMPGRIVGESVDADGKRAFVLTLQAREQHIRRFKATSNICSNQGLNMLMATIYLTTLGKEGLKEVAMQSAQKAHYAFEEITKGGKFKPVFDKPFFKEFVLTSDMDSTKVNEKLLGEGILGGYEIGKDYEEYKNSLMFCVTEKRTKYEIDKLSSVLEVL</sequence>
<evidence type="ECO:0000313" key="7">
    <source>
        <dbReference type="Proteomes" id="UP000216024"/>
    </source>
</evidence>
<dbReference type="AlphaFoldDB" id="A0A267ME97"/>
<dbReference type="PANTHER" id="PTHR42806:SF1">
    <property type="entry name" value="GLYCINE DEHYDROGENASE (DECARBOXYLATING)"/>
    <property type="match status" value="1"/>
</dbReference>
<dbReference type="Pfam" id="PF02347">
    <property type="entry name" value="GDC-P"/>
    <property type="match status" value="1"/>
</dbReference>
<dbReference type="GO" id="GO:0009116">
    <property type="term" value="P:nucleoside metabolic process"/>
    <property type="evidence" value="ECO:0007669"/>
    <property type="project" value="InterPro"/>
</dbReference>
<evidence type="ECO:0000256" key="4">
    <source>
        <dbReference type="HAMAP-Rule" id="MF_00712"/>
    </source>
</evidence>
<dbReference type="Proteomes" id="UP000216024">
    <property type="component" value="Unassembled WGS sequence"/>
</dbReference>
<keyword evidence="7" id="KW-1185">Reference proteome</keyword>
<name>A0A267ME97_9FIRM</name>
<dbReference type="PANTHER" id="PTHR42806">
    <property type="entry name" value="GLYCINE CLEAVAGE SYSTEM P-PROTEIN"/>
    <property type="match status" value="1"/>
</dbReference>
<dbReference type="InterPro" id="IPR015424">
    <property type="entry name" value="PyrdxlP-dep_Trfase"/>
</dbReference>
<dbReference type="GO" id="GO:0019464">
    <property type="term" value="P:glycine decarboxylation via glycine cleavage system"/>
    <property type="evidence" value="ECO:0007669"/>
    <property type="project" value="UniProtKB-UniRule"/>
</dbReference>
<dbReference type="RefSeq" id="WP_095135127.1">
    <property type="nucleotide sequence ID" value="NZ_NIBG01000023.1"/>
</dbReference>
<dbReference type="InterPro" id="IPR023010">
    <property type="entry name" value="GcvPA"/>
</dbReference>
<evidence type="ECO:0000313" key="6">
    <source>
        <dbReference type="EMBL" id="PAB57722.1"/>
    </source>
</evidence>
<accession>A0A267ME97</accession>
<dbReference type="CDD" id="cd00613">
    <property type="entry name" value="GDC-P"/>
    <property type="match status" value="1"/>
</dbReference>
<dbReference type="PIRSF" id="PIRSF006815">
    <property type="entry name" value="GcvPA"/>
    <property type="match status" value="1"/>
</dbReference>
<dbReference type="InterPro" id="IPR020581">
    <property type="entry name" value="GDC_P"/>
</dbReference>
<organism evidence="6 7">
    <name type="scientific">Anaeromicrobium sediminis</name>
    <dbReference type="NCBI Taxonomy" id="1478221"/>
    <lineage>
        <taxon>Bacteria</taxon>
        <taxon>Bacillati</taxon>
        <taxon>Bacillota</taxon>
        <taxon>Clostridia</taxon>
        <taxon>Peptostreptococcales</taxon>
        <taxon>Thermotaleaceae</taxon>
        <taxon>Anaeromicrobium</taxon>
    </lineage>
</organism>
<comment type="subunit">
    <text evidence="4">The glycine cleavage system is composed of four proteins: P, T, L and H. In this organism, the P 'protein' is a heterodimer of two subunits.</text>
</comment>
<gene>
    <name evidence="4" type="primary">gcvPA</name>
    <name evidence="6" type="ORF">CCE28_18025</name>
</gene>
<dbReference type="InterPro" id="IPR015422">
    <property type="entry name" value="PyrdxlP-dep_Trfase_small"/>
</dbReference>
<dbReference type="SUPFAM" id="SSF53383">
    <property type="entry name" value="PLP-dependent transferases"/>
    <property type="match status" value="1"/>
</dbReference>
<dbReference type="OrthoDB" id="9771867at2"/>
<dbReference type="HAMAP" id="MF_00712">
    <property type="entry name" value="GcvPA"/>
    <property type="match status" value="1"/>
</dbReference>
<proteinExistence type="inferred from homology"/>
<dbReference type="EMBL" id="NIBG01000023">
    <property type="protein sequence ID" value="PAB57722.1"/>
    <property type="molecule type" value="Genomic_DNA"/>
</dbReference>
<comment type="similarity">
    <text evidence="4">Belongs to the GcvP family. N-terminal subunit subfamily.</text>
</comment>
<protein>
    <recommendedName>
        <fullName evidence="4">Probable glycine dehydrogenase (decarboxylating) subunit 1</fullName>
        <ecNumber evidence="4">1.4.4.2</ecNumber>
    </recommendedName>
    <alternativeName>
        <fullName evidence="4">Glycine cleavage system P-protein subunit 1</fullName>
    </alternativeName>
    <alternativeName>
        <fullName evidence="4">Glycine decarboxylase subunit 1</fullName>
    </alternativeName>
    <alternativeName>
        <fullName evidence="4">Glycine dehydrogenase (aminomethyl-transferring) subunit 1</fullName>
    </alternativeName>
</protein>
<evidence type="ECO:0000256" key="3">
    <source>
        <dbReference type="ARBA" id="ARBA00049026"/>
    </source>
</evidence>